<protein>
    <submittedName>
        <fullName evidence="1">Uncharacterized protein</fullName>
    </submittedName>
</protein>
<dbReference type="AlphaFoldDB" id="A0A6H1ZKN1"/>
<dbReference type="EMBL" id="MT144086">
    <property type="protein sequence ID" value="QJA48486.1"/>
    <property type="molecule type" value="Genomic_DNA"/>
</dbReference>
<evidence type="ECO:0000313" key="1">
    <source>
        <dbReference type="EMBL" id="QJA48486.1"/>
    </source>
</evidence>
<reference evidence="1" key="1">
    <citation type="submission" date="2020-03" db="EMBL/GenBank/DDBJ databases">
        <title>The deep terrestrial virosphere.</title>
        <authorList>
            <person name="Holmfeldt K."/>
            <person name="Nilsson E."/>
            <person name="Simone D."/>
            <person name="Lopez-Fernandez M."/>
            <person name="Wu X."/>
            <person name="de Brujin I."/>
            <person name="Lundin D."/>
            <person name="Andersson A."/>
            <person name="Bertilsson S."/>
            <person name="Dopson M."/>
        </authorList>
    </citation>
    <scope>NUCLEOTIDE SEQUENCE</scope>
    <source>
        <strain evidence="1">TM448A00967</strain>
    </source>
</reference>
<name>A0A6H1ZKN1_9ZZZZ</name>
<sequence length="106" mass="12009">MSQLALFTASDAPPSASPEVRYLFLAPVLYVSPVMTIGRHEWAYVIYDDPHWGVLADYVWRRSGAEWARSRAWPSYDGDRSDGGLPLTCRRLWERESEARAAHGLA</sequence>
<gene>
    <name evidence="1" type="ORF">TM448A00967_0015</name>
</gene>
<accession>A0A6H1ZKN1</accession>
<proteinExistence type="predicted"/>
<organism evidence="1">
    <name type="scientific">viral metagenome</name>
    <dbReference type="NCBI Taxonomy" id="1070528"/>
    <lineage>
        <taxon>unclassified sequences</taxon>
        <taxon>metagenomes</taxon>
        <taxon>organismal metagenomes</taxon>
    </lineage>
</organism>